<comment type="caution">
    <text evidence="4">The sequence shown here is derived from an EMBL/GenBank/DDBJ whole genome shotgun (WGS) entry which is preliminary data.</text>
</comment>
<feature type="compositionally biased region" description="Pro residues" evidence="1">
    <location>
        <begin position="138"/>
        <end position="155"/>
    </location>
</feature>
<keyword evidence="5" id="KW-1185">Reference proteome</keyword>
<feature type="region of interest" description="Disordered" evidence="1">
    <location>
        <begin position="136"/>
        <end position="165"/>
    </location>
</feature>
<gene>
    <name evidence="4" type="ORF">ACEZDJ_03165</name>
</gene>
<feature type="transmembrane region" description="Helical" evidence="2">
    <location>
        <begin position="110"/>
        <end position="132"/>
    </location>
</feature>
<proteinExistence type="predicted"/>
<feature type="region of interest" description="Disordered" evidence="1">
    <location>
        <begin position="1"/>
        <end position="32"/>
    </location>
</feature>
<evidence type="ECO:0000256" key="1">
    <source>
        <dbReference type="SAM" id="MobiDB-lite"/>
    </source>
</evidence>
<accession>A0ABV6UFQ4</accession>
<evidence type="ECO:0000313" key="4">
    <source>
        <dbReference type="EMBL" id="MFC1400284.1"/>
    </source>
</evidence>
<dbReference type="EMBL" id="JBHEZZ010000001">
    <property type="protein sequence ID" value="MFC1400284.1"/>
    <property type="molecule type" value="Genomic_DNA"/>
</dbReference>
<keyword evidence="2" id="KW-0472">Membrane</keyword>
<keyword evidence="2" id="KW-1133">Transmembrane helix</keyword>
<dbReference type="Pfam" id="PF13559">
    <property type="entry name" value="DUF4129"/>
    <property type="match status" value="1"/>
</dbReference>
<feature type="transmembrane region" description="Helical" evidence="2">
    <location>
        <begin position="39"/>
        <end position="59"/>
    </location>
</feature>
<evidence type="ECO:0000313" key="5">
    <source>
        <dbReference type="Proteomes" id="UP001592528"/>
    </source>
</evidence>
<protein>
    <submittedName>
        <fullName evidence="4">DUF4129 domain-containing protein</fullName>
    </submittedName>
</protein>
<feature type="transmembrane region" description="Helical" evidence="2">
    <location>
        <begin position="180"/>
        <end position="200"/>
    </location>
</feature>
<feature type="domain" description="Protein-glutamine gamma-glutamyltransferase-like C-terminal" evidence="3">
    <location>
        <begin position="251"/>
        <end position="320"/>
    </location>
</feature>
<evidence type="ECO:0000256" key="2">
    <source>
        <dbReference type="SAM" id="Phobius"/>
    </source>
</evidence>
<evidence type="ECO:0000259" key="3">
    <source>
        <dbReference type="Pfam" id="PF13559"/>
    </source>
</evidence>
<feature type="transmembrane region" description="Helical" evidence="2">
    <location>
        <begin position="71"/>
        <end position="89"/>
    </location>
</feature>
<dbReference type="InterPro" id="IPR025403">
    <property type="entry name" value="TgpA-like_C"/>
</dbReference>
<name>A0ABV6UFQ4_9ACTN</name>
<feature type="compositionally biased region" description="Low complexity" evidence="1">
    <location>
        <begin position="156"/>
        <end position="165"/>
    </location>
</feature>
<keyword evidence="2" id="KW-0812">Transmembrane</keyword>
<reference evidence="4 5" key="1">
    <citation type="submission" date="2024-09" db="EMBL/GenBank/DDBJ databases">
        <authorList>
            <person name="Lee S.D."/>
        </authorList>
    </citation>
    <scope>NUCLEOTIDE SEQUENCE [LARGE SCALE GENOMIC DNA]</scope>
    <source>
        <strain evidence="4 5">N1-5</strain>
    </source>
</reference>
<sequence length="364" mass="37062">MADRAAAAQRRSGDPGSAPAESRSGADRSAHRPGARGPLLLLAVVVGTAVAAVCLRAGGSAPLGGVGVLHGLWLLVALVVFAGGWYGVAQYQARQGERPLGTPREERLQTLTVAALGIIGLATTVGVAMLGLTHTGPPDLPPPDLTPVTPPPNQQPSPLALPSLAPARKSGSHPFPVGEVLLVLISLLAVAAVVVLAVFVSRWLQARRTPPPVLRSTLAPEDDDGAALGDAVRAGRLALQGEDVRAAVIACYAAMEESLVAGGVRRHAADSPADLLRRASEAGLLAGLAPHQLAGLFREARYSTHPMTESDLQQARAALDEISALLAERAARLEAEAAAAAALAEQAAAAEAAAVPVSKGAEAR</sequence>
<organism evidence="4 5">
    <name type="scientific">Streptacidiphilus cavernicola</name>
    <dbReference type="NCBI Taxonomy" id="3342716"/>
    <lineage>
        <taxon>Bacteria</taxon>
        <taxon>Bacillati</taxon>
        <taxon>Actinomycetota</taxon>
        <taxon>Actinomycetes</taxon>
        <taxon>Kitasatosporales</taxon>
        <taxon>Streptomycetaceae</taxon>
        <taxon>Streptacidiphilus</taxon>
    </lineage>
</organism>
<dbReference type="Proteomes" id="UP001592528">
    <property type="component" value="Unassembled WGS sequence"/>
</dbReference>
<dbReference type="RefSeq" id="WP_051724987.1">
    <property type="nucleotide sequence ID" value="NZ_JBHEZZ010000001.1"/>
</dbReference>